<dbReference type="STRING" id="5599.A0A177D734"/>
<evidence type="ECO:0000313" key="11">
    <source>
        <dbReference type="Proteomes" id="UP000077248"/>
    </source>
</evidence>
<dbReference type="GeneID" id="29117417"/>
<comment type="subcellular location">
    <subcellularLocation>
        <location evidence="1 8">Mitochondrion</location>
    </subcellularLocation>
</comment>
<evidence type="ECO:0000256" key="4">
    <source>
        <dbReference type="ARBA" id="ARBA00022688"/>
    </source>
</evidence>
<proteinExistence type="inferred from homology"/>
<gene>
    <name evidence="10" type="ORF">CC77DRAFT_468323</name>
</gene>
<dbReference type="EMBL" id="KV441495">
    <property type="protein sequence ID" value="OAG15097.1"/>
    <property type="molecule type" value="Genomic_DNA"/>
</dbReference>
<organism evidence="10 11">
    <name type="scientific">Alternaria alternata</name>
    <name type="common">Alternaria rot fungus</name>
    <name type="synonym">Torula alternata</name>
    <dbReference type="NCBI Taxonomy" id="5599"/>
    <lineage>
        <taxon>Eukaryota</taxon>
        <taxon>Fungi</taxon>
        <taxon>Dikarya</taxon>
        <taxon>Ascomycota</taxon>
        <taxon>Pezizomycotina</taxon>
        <taxon>Dothideomycetes</taxon>
        <taxon>Pleosporomycetidae</taxon>
        <taxon>Pleosporales</taxon>
        <taxon>Pleosporineae</taxon>
        <taxon>Pleosporaceae</taxon>
        <taxon>Alternaria</taxon>
        <taxon>Alternaria sect. Alternaria</taxon>
        <taxon>Alternaria alternata complex</taxon>
    </lineage>
</organism>
<dbReference type="GO" id="GO:0008289">
    <property type="term" value="F:lipid binding"/>
    <property type="evidence" value="ECO:0007669"/>
    <property type="project" value="UniProtKB-UniRule"/>
</dbReference>
<keyword evidence="4 8" id="KW-0831">Ubiquinone biosynthesis</keyword>
<accession>A0A177D734</accession>
<keyword evidence="10" id="KW-0830">Ubiquinone</keyword>
<dbReference type="NCBIfam" id="TIGR02396">
    <property type="entry name" value="diverge_rpsU"/>
    <property type="match status" value="1"/>
</dbReference>
<comment type="similarity">
    <text evidence="3 8">Belongs to the COQ9 family.</text>
</comment>
<dbReference type="VEuPathDB" id="FungiDB:CC77DRAFT_468323"/>
<keyword evidence="6 8" id="KW-0446">Lipid-binding</keyword>
<keyword evidence="5" id="KW-0809">Transit peptide</keyword>
<dbReference type="GO" id="GO:0006744">
    <property type="term" value="P:ubiquinone biosynthetic process"/>
    <property type="evidence" value="ECO:0007669"/>
    <property type="project" value="UniProtKB-UniRule"/>
</dbReference>
<evidence type="ECO:0000256" key="2">
    <source>
        <dbReference type="ARBA" id="ARBA00004749"/>
    </source>
</evidence>
<evidence type="ECO:0000256" key="5">
    <source>
        <dbReference type="ARBA" id="ARBA00022946"/>
    </source>
</evidence>
<dbReference type="OMA" id="CAGFGWN"/>
<dbReference type="KEGG" id="aalt:CC77DRAFT_468323"/>
<dbReference type="Pfam" id="PF08511">
    <property type="entry name" value="COQ9"/>
    <property type="match status" value="1"/>
</dbReference>
<reference evidence="10 11" key="1">
    <citation type="submission" date="2016-05" db="EMBL/GenBank/DDBJ databases">
        <title>Comparative analysis of secretome profiles of manganese(II)-oxidizing ascomycete fungi.</title>
        <authorList>
            <consortium name="DOE Joint Genome Institute"/>
            <person name="Zeiner C.A."/>
            <person name="Purvine S.O."/>
            <person name="Zink E.M."/>
            <person name="Wu S."/>
            <person name="Pasa-Tolic L."/>
            <person name="Chaput D.L."/>
            <person name="Haridas S."/>
            <person name="Grigoriev I.V."/>
            <person name="Santelli C.M."/>
            <person name="Hansel C.M."/>
        </authorList>
    </citation>
    <scope>NUCLEOTIDE SEQUENCE [LARGE SCALE GENOMIC DNA]</scope>
    <source>
        <strain evidence="10 11">SRC1lrK2f</strain>
    </source>
</reference>
<dbReference type="Gene3D" id="1.10.357.10">
    <property type="entry name" value="Tetracycline Repressor, domain 2"/>
    <property type="match status" value="1"/>
</dbReference>
<name>A0A177D734_ALTAL</name>
<comment type="pathway">
    <text evidence="2 8">Cofactor biosynthesis; ubiquinone biosynthesis.</text>
</comment>
<evidence type="ECO:0000259" key="9">
    <source>
        <dbReference type="Pfam" id="PF08511"/>
    </source>
</evidence>
<sequence>MPPARLANGLLGTFRTASLRTTCVRPAATSTQQCLYHSYDYAQPPPFPPAESAILSSAYAHVPNHGFTIDALKLGARDAGYLDVSTNLLPRGVFDLINYHLVTQRLALQNNVQFPEQGEQGKKMGVGAKVRTLTLARLRANEPVIHRWQEALAIMAQPTYVPASLAELARLADEVWFLSGDQSVDSSWYTKRATLSAIYSSTEMYMTQDKSANFVETEQFLDNRLQDLTKVGGFMGGLGEWLNYTGHSAVNVLRSKGARI</sequence>
<dbReference type="PANTHER" id="PTHR21427:SF19">
    <property type="entry name" value="UBIQUINONE BIOSYNTHESIS PROTEIN COQ9, MITOCHONDRIAL"/>
    <property type="match status" value="1"/>
</dbReference>
<dbReference type="InterPro" id="IPR013718">
    <property type="entry name" value="COQ9_C"/>
</dbReference>
<evidence type="ECO:0000256" key="3">
    <source>
        <dbReference type="ARBA" id="ARBA00010766"/>
    </source>
</evidence>
<dbReference type="Proteomes" id="UP000077248">
    <property type="component" value="Unassembled WGS sequence"/>
</dbReference>
<dbReference type="PANTHER" id="PTHR21427">
    <property type="entry name" value="UBIQUINONE BIOSYNTHESIS PROTEIN COQ9, MITOCHONDRIAL"/>
    <property type="match status" value="1"/>
</dbReference>
<evidence type="ECO:0000313" key="10">
    <source>
        <dbReference type="EMBL" id="OAG15097.1"/>
    </source>
</evidence>
<dbReference type="RefSeq" id="XP_018380518.1">
    <property type="nucleotide sequence ID" value="XM_018531823.1"/>
</dbReference>
<evidence type="ECO:0000256" key="8">
    <source>
        <dbReference type="RuleBase" id="RU366063"/>
    </source>
</evidence>
<comment type="function">
    <text evidence="8">Membrane-associated protein that warps the membrane surface to access and bind aromatic isoprenes with high specificity, including ubiquinone (CoQ) isoprene intermediates and presents them directly to Coq7, therefore facilitating the Coq7-mediated hydroxylase step. Participates in the biosynthesis of coenzyme Q, also named ubiquinone, an essential lipid-soluble electron transporter for aerobic cellular respiration.</text>
</comment>
<evidence type="ECO:0000256" key="6">
    <source>
        <dbReference type="ARBA" id="ARBA00023121"/>
    </source>
</evidence>
<evidence type="ECO:0000256" key="7">
    <source>
        <dbReference type="ARBA" id="ARBA00023128"/>
    </source>
</evidence>
<evidence type="ECO:0000256" key="1">
    <source>
        <dbReference type="ARBA" id="ARBA00004173"/>
    </source>
</evidence>
<protein>
    <recommendedName>
        <fullName evidence="8">Ubiquinone biosynthesis protein</fullName>
    </recommendedName>
</protein>
<dbReference type="UniPathway" id="UPA00232"/>
<dbReference type="AlphaFoldDB" id="A0A177D734"/>
<dbReference type="GO" id="GO:0005743">
    <property type="term" value="C:mitochondrial inner membrane"/>
    <property type="evidence" value="ECO:0007669"/>
    <property type="project" value="TreeGrafter"/>
</dbReference>
<keyword evidence="11" id="KW-1185">Reference proteome</keyword>
<feature type="domain" description="COQ9 C-terminal" evidence="9">
    <location>
        <begin position="161"/>
        <end position="231"/>
    </location>
</feature>
<keyword evidence="7 8" id="KW-0496">Mitochondrion</keyword>
<dbReference type="FunFam" id="1.10.357.10:FF:000004">
    <property type="entry name" value="Ubiquinone biosynthesis protein COQ9, mitochondrial"/>
    <property type="match status" value="1"/>
</dbReference>
<dbReference type="InterPro" id="IPR012762">
    <property type="entry name" value="Ubiq_biosynth_COQ9"/>
</dbReference>